<gene>
    <name evidence="2" type="ORF">SAMN05216463_10530</name>
</gene>
<dbReference type="OrthoDB" id="127395at2"/>
<dbReference type="EMBL" id="FRBD01000005">
    <property type="protein sequence ID" value="SHK52419.1"/>
    <property type="molecule type" value="Genomic_DNA"/>
</dbReference>
<feature type="chain" id="PRO_5012341812" description="Glycosyl hydrolase family 65, N-terminal domain" evidence="1">
    <location>
        <begin position="21"/>
        <end position="729"/>
    </location>
</feature>
<evidence type="ECO:0000313" key="3">
    <source>
        <dbReference type="Proteomes" id="UP000184130"/>
    </source>
</evidence>
<name>A0A1M6T6C6_XYLRU</name>
<reference evidence="2 3" key="1">
    <citation type="submission" date="2016-11" db="EMBL/GenBank/DDBJ databases">
        <authorList>
            <person name="Jaros S."/>
            <person name="Januszkiewicz K."/>
            <person name="Wedrychowicz H."/>
        </authorList>
    </citation>
    <scope>NUCLEOTIDE SEQUENCE [LARGE SCALE GENOMIC DNA]</scope>
    <source>
        <strain evidence="2 3">KHT3</strain>
    </source>
</reference>
<dbReference type="InterPro" id="IPR012341">
    <property type="entry name" value="6hp_glycosidase-like_sf"/>
</dbReference>
<feature type="signal peptide" evidence="1">
    <location>
        <begin position="1"/>
        <end position="20"/>
    </location>
</feature>
<accession>A0A1M6T6C6</accession>
<keyword evidence="1" id="KW-0732">Signal</keyword>
<evidence type="ECO:0000256" key="1">
    <source>
        <dbReference type="SAM" id="SignalP"/>
    </source>
</evidence>
<proteinExistence type="predicted"/>
<dbReference type="InterPro" id="IPR008928">
    <property type="entry name" value="6-hairpin_glycosidase_sf"/>
</dbReference>
<dbReference type="AlphaFoldDB" id="A0A1M6T6C6"/>
<evidence type="ECO:0000313" key="2">
    <source>
        <dbReference type="EMBL" id="SHK52419.1"/>
    </source>
</evidence>
<dbReference type="SUPFAM" id="SSF48208">
    <property type="entry name" value="Six-hairpin glycosidases"/>
    <property type="match status" value="1"/>
</dbReference>
<sequence length="729" mass="83271">MKKFANIIILFSLVSLHTSAVINRRSVVNRNNPVITEHSALTSLSVGNGHLVTTVDVTGLQSYPQDYKTGIPLNTMSDWGWHSFNNTKQLLPSESEKAFDYGHGHQEIYAVEYKKPEDGRHKDATEYFRVNPHRLNLGTIGLRLLDSKGQKIKIDQLSDIHQELKLLDGEIESSFKAGGEAVKVTTGIHPDKDALYARISSHLLKEQRASVNICFSYPTGKHADDANDWSQPEKHQSRIIAQTGNSALIERTLDATTYYVLLQWEGKANIAQSDRHYFVLSTTSNTLSFSATYSEQKPEIASYKYEQYHKQTLRHWNRWWNEGAIVDFSACTDSRAKELERRVVLSQYLTQINCANNMPPQESGLTYNTWFGRPHLEMTWWHAVDFALWNRPEVIAQMLKWYNQTAYPIAREIAERQGFKGIRWMKMTDPWGGEAPSNTGSFLIWQQPHYIYLAEEMYRAHPTNETLNEYGEQVEATAEFMADFVTYDAKNDRYILKSATAMQESITKDLAYNQPFELAYWRYGLTVAQKWRERQGKARNETWDDIIQKLSTLPEVNDIYTAGIPVGEDKPLEAFDPFDATSGSVQTFADKCRNDHPAVLGACGLLPYTSLYNKEKMKNTLDWVMQNWNWATTWGWDYGMIAMTAARLGDTETALKALLIDTQKNTYLPNGHNFQTADRLRIYLPGNGALLTAVAMMCAGWDGCTDAINPGFPKDGKWNVRWEGLKMMQ</sequence>
<dbReference type="Gene3D" id="1.50.10.10">
    <property type="match status" value="1"/>
</dbReference>
<protein>
    <recommendedName>
        <fullName evidence="4">Glycosyl hydrolase family 65, N-terminal domain</fullName>
    </recommendedName>
</protein>
<organism evidence="2 3">
    <name type="scientific">Xylanibacter ruminicola</name>
    <name type="common">Prevotella ruminicola</name>
    <dbReference type="NCBI Taxonomy" id="839"/>
    <lineage>
        <taxon>Bacteria</taxon>
        <taxon>Pseudomonadati</taxon>
        <taxon>Bacteroidota</taxon>
        <taxon>Bacteroidia</taxon>
        <taxon>Bacteroidales</taxon>
        <taxon>Prevotellaceae</taxon>
        <taxon>Xylanibacter</taxon>
    </lineage>
</organism>
<evidence type="ECO:0008006" key="4">
    <source>
        <dbReference type="Google" id="ProtNLM"/>
    </source>
</evidence>
<dbReference type="GO" id="GO:0005975">
    <property type="term" value="P:carbohydrate metabolic process"/>
    <property type="evidence" value="ECO:0007669"/>
    <property type="project" value="InterPro"/>
</dbReference>
<dbReference type="Proteomes" id="UP000184130">
    <property type="component" value="Unassembled WGS sequence"/>
</dbReference>
<dbReference type="RefSeq" id="WP_073206038.1">
    <property type="nucleotide sequence ID" value="NZ_FRBD01000005.1"/>
</dbReference>